<keyword evidence="4" id="KW-0479">Metal-binding</keyword>
<keyword evidence="6" id="KW-1185">Reference proteome</keyword>
<dbReference type="RefSeq" id="WP_206585620.1">
    <property type="nucleotide sequence ID" value="NZ_JAFKCU010000001.1"/>
</dbReference>
<dbReference type="SUPFAM" id="SSF100950">
    <property type="entry name" value="NagB/RpiA/CoA transferase-like"/>
    <property type="match status" value="1"/>
</dbReference>
<gene>
    <name evidence="5" type="ORF">J0A69_06055</name>
</gene>
<dbReference type="Proteomes" id="UP000664480">
    <property type="component" value="Unassembled WGS sequence"/>
</dbReference>
<dbReference type="GO" id="GO:0030272">
    <property type="term" value="F:5-formyltetrahydrofolate cyclo-ligase activity"/>
    <property type="evidence" value="ECO:0007669"/>
    <property type="project" value="UniProtKB-EC"/>
</dbReference>
<evidence type="ECO:0000256" key="1">
    <source>
        <dbReference type="ARBA" id="ARBA00010638"/>
    </source>
</evidence>
<keyword evidence="4" id="KW-0460">Magnesium</keyword>
<evidence type="ECO:0000256" key="4">
    <source>
        <dbReference type="RuleBase" id="RU361279"/>
    </source>
</evidence>
<proteinExistence type="inferred from homology"/>
<keyword evidence="5" id="KW-0436">Ligase</keyword>
<dbReference type="PANTHER" id="PTHR23407">
    <property type="entry name" value="ATPASE INHIBITOR/5-FORMYLTETRAHYDROFOLATE CYCLO-LIGASE"/>
    <property type="match status" value="1"/>
</dbReference>
<dbReference type="Gene3D" id="3.40.50.10420">
    <property type="entry name" value="NagB/RpiA/CoA transferase-like"/>
    <property type="match status" value="1"/>
</dbReference>
<evidence type="ECO:0000256" key="2">
    <source>
        <dbReference type="ARBA" id="ARBA00022741"/>
    </source>
</evidence>
<name>A0ABS3CDA4_9BACT</name>
<comment type="caution">
    <text evidence="5">The sequence shown here is derived from an EMBL/GenBank/DDBJ whole genome shotgun (WGS) entry which is preliminary data.</text>
</comment>
<dbReference type="InterPro" id="IPR024185">
    <property type="entry name" value="FTHF_cligase-like_sf"/>
</dbReference>
<dbReference type="EMBL" id="JAFKCU010000001">
    <property type="protein sequence ID" value="MBN7814982.1"/>
    <property type="molecule type" value="Genomic_DNA"/>
</dbReference>
<comment type="catalytic activity">
    <reaction evidence="4">
        <text>(6S)-5-formyl-5,6,7,8-tetrahydrofolate + ATP = (6R)-5,10-methenyltetrahydrofolate + ADP + phosphate</text>
        <dbReference type="Rhea" id="RHEA:10488"/>
        <dbReference type="ChEBI" id="CHEBI:30616"/>
        <dbReference type="ChEBI" id="CHEBI:43474"/>
        <dbReference type="ChEBI" id="CHEBI:57455"/>
        <dbReference type="ChEBI" id="CHEBI:57457"/>
        <dbReference type="ChEBI" id="CHEBI:456216"/>
        <dbReference type="EC" id="6.3.3.2"/>
    </reaction>
</comment>
<evidence type="ECO:0000313" key="5">
    <source>
        <dbReference type="EMBL" id="MBN7814982.1"/>
    </source>
</evidence>
<dbReference type="PANTHER" id="PTHR23407:SF1">
    <property type="entry name" value="5-FORMYLTETRAHYDROFOLATE CYCLO-LIGASE"/>
    <property type="match status" value="1"/>
</dbReference>
<dbReference type="Pfam" id="PF01812">
    <property type="entry name" value="5-FTHF_cyc-lig"/>
    <property type="match status" value="1"/>
</dbReference>
<protein>
    <recommendedName>
        <fullName evidence="4">5-formyltetrahydrofolate cyclo-ligase</fullName>
        <ecNumber evidence="4">6.3.3.2</ecNumber>
    </recommendedName>
</protein>
<reference evidence="5 6" key="1">
    <citation type="submission" date="2021-03" db="EMBL/GenBank/DDBJ databases">
        <title>novel species isolated from a fishpond in China.</title>
        <authorList>
            <person name="Lu H."/>
            <person name="Cai Z."/>
        </authorList>
    </citation>
    <scope>NUCLEOTIDE SEQUENCE [LARGE SCALE GENOMIC DNA]</scope>
    <source>
        <strain evidence="5 6">YJ13C</strain>
    </source>
</reference>
<dbReference type="NCBIfam" id="TIGR02727">
    <property type="entry name" value="MTHFS_bact"/>
    <property type="match status" value="1"/>
</dbReference>
<accession>A0ABS3CDA4</accession>
<organism evidence="5 6">
    <name type="scientific">Algoriphagus pacificus</name>
    <dbReference type="NCBI Taxonomy" id="2811234"/>
    <lineage>
        <taxon>Bacteria</taxon>
        <taxon>Pseudomonadati</taxon>
        <taxon>Bacteroidota</taxon>
        <taxon>Cytophagia</taxon>
        <taxon>Cytophagales</taxon>
        <taxon>Cyclobacteriaceae</taxon>
        <taxon>Algoriphagus</taxon>
    </lineage>
</organism>
<dbReference type="InterPro" id="IPR037171">
    <property type="entry name" value="NagB/RpiA_transferase-like"/>
</dbReference>
<keyword evidence="2 4" id="KW-0547">Nucleotide-binding</keyword>
<comment type="cofactor">
    <cofactor evidence="4">
        <name>Mg(2+)</name>
        <dbReference type="ChEBI" id="CHEBI:18420"/>
    </cofactor>
</comment>
<dbReference type="InterPro" id="IPR002698">
    <property type="entry name" value="FTHF_cligase"/>
</dbReference>
<comment type="similarity">
    <text evidence="1 4">Belongs to the 5-formyltetrahydrofolate cyclo-ligase family.</text>
</comment>
<evidence type="ECO:0000313" key="6">
    <source>
        <dbReference type="Proteomes" id="UP000664480"/>
    </source>
</evidence>
<dbReference type="PIRSF" id="PIRSF006806">
    <property type="entry name" value="FTHF_cligase"/>
    <property type="match status" value="1"/>
</dbReference>
<sequence>MNSEKDLLRKAFKEKRKALSSEELNKVSLQISARFQEWMLDHPDLNHFHIFLPIAHQYEVNTYLIKDFLLQQGKSVYTSVASADSIEMKTVLIDKNTEFELDKWKIPIPLNPIEAKEDNIQAVLIPLLVFDEVGNRIGFGKGYYDFFLSKLNPSVLKIGLSLFDPVAHIPSENHDIPLDYCFTGEKVFTF</sequence>
<dbReference type="EC" id="6.3.3.2" evidence="4"/>
<evidence type="ECO:0000256" key="3">
    <source>
        <dbReference type="ARBA" id="ARBA00022840"/>
    </source>
</evidence>
<keyword evidence="3 4" id="KW-0067">ATP-binding</keyword>